<proteinExistence type="predicted"/>
<dbReference type="Proteomes" id="UP001190700">
    <property type="component" value="Unassembled WGS sequence"/>
</dbReference>
<protein>
    <submittedName>
        <fullName evidence="1">Uncharacterized protein</fullName>
    </submittedName>
</protein>
<evidence type="ECO:0000313" key="1">
    <source>
        <dbReference type="EMBL" id="KAK3245773.1"/>
    </source>
</evidence>
<sequence>MPSMYNRKGIDMNTQKPKLLRWFNLYVRDGMRILENVYANTGKAEPLPKNMDEDLTKQKDGESKYFIMPMHAPSLKSIENDPEYEGMQSIGIDWRTLFSDYDEVERRILKPGTSNFEIEQSHVQAVIERLWTATIRDVQALMVRPINEALIRQGYLEDFKREFDKQASADHWYLGKVAINVDSTECVDFLLKSDLGLLCSKVLFQYAADQGCVKCLDLLYRHLWNSPHSTRSVDDIKRLLEVALFFALKNDSYDAAGFILNKLKQSTNQ</sequence>
<gene>
    <name evidence="1" type="ORF">CYMTET_44594</name>
</gene>
<organism evidence="1 2">
    <name type="scientific">Cymbomonas tetramitiformis</name>
    <dbReference type="NCBI Taxonomy" id="36881"/>
    <lineage>
        <taxon>Eukaryota</taxon>
        <taxon>Viridiplantae</taxon>
        <taxon>Chlorophyta</taxon>
        <taxon>Pyramimonadophyceae</taxon>
        <taxon>Pyramimonadales</taxon>
        <taxon>Pyramimonadaceae</taxon>
        <taxon>Cymbomonas</taxon>
    </lineage>
</organism>
<dbReference type="AlphaFoldDB" id="A0AAE0BZQ8"/>
<comment type="caution">
    <text evidence="1">The sequence shown here is derived from an EMBL/GenBank/DDBJ whole genome shotgun (WGS) entry which is preliminary data.</text>
</comment>
<evidence type="ECO:0000313" key="2">
    <source>
        <dbReference type="Proteomes" id="UP001190700"/>
    </source>
</evidence>
<reference evidence="1 2" key="1">
    <citation type="journal article" date="2015" name="Genome Biol. Evol.">
        <title>Comparative Genomics of a Bacterivorous Green Alga Reveals Evolutionary Causalities and Consequences of Phago-Mixotrophic Mode of Nutrition.</title>
        <authorList>
            <person name="Burns J.A."/>
            <person name="Paasch A."/>
            <person name="Narechania A."/>
            <person name="Kim E."/>
        </authorList>
    </citation>
    <scope>NUCLEOTIDE SEQUENCE [LARGE SCALE GENOMIC DNA]</scope>
    <source>
        <strain evidence="1 2">PLY_AMNH</strain>
    </source>
</reference>
<dbReference type="EMBL" id="LGRX02030310">
    <property type="protein sequence ID" value="KAK3245773.1"/>
    <property type="molecule type" value="Genomic_DNA"/>
</dbReference>
<name>A0AAE0BZQ8_9CHLO</name>
<keyword evidence="2" id="KW-1185">Reference proteome</keyword>
<accession>A0AAE0BZQ8</accession>